<keyword evidence="2" id="KW-0732">Signal</keyword>
<reference evidence="4 5" key="1">
    <citation type="submission" date="2020-06" db="EMBL/GenBank/DDBJ databases">
        <authorList>
            <person name="Grouzdev D.S."/>
        </authorList>
    </citation>
    <scope>NUCLEOTIDE SEQUENCE [LARGE SCALE GENOMIC DNA]</scope>
    <source>
        <strain evidence="4 5">HO-A22</strain>
    </source>
</reference>
<dbReference type="InterPro" id="IPR008258">
    <property type="entry name" value="Transglycosylase_SLT_dom_1"/>
</dbReference>
<dbReference type="Proteomes" id="UP000520198">
    <property type="component" value="Unassembled WGS sequence"/>
</dbReference>
<dbReference type="Gene3D" id="1.10.530.10">
    <property type="match status" value="1"/>
</dbReference>
<dbReference type="InterPro" id="IPR023346">
    <property type="entry name" value="Lysozyme-like_dom_sf"/>
</dbReference>
<feature type="domain" description="Transglycosylase SLT" evidence="3">
    <location>
        <begin position="36"/>
        <end position="165"/>
    </location>
</feature>
<protein>
    <submittedName>
        <fullName evidence="4">Transglycosylase SLT domain-containing protein</fullName>
    </submittedName>
</protein>
<feature type="signal peptide" evidence="2">
    <location>
        <begin position="1"/>
        <end position="25"/>
    </location>
</feature>
<accession>A0A7Y6Q2D4</accession>
<dbReference type="Pfam" id="PF01464">
    <property type="entry name" value="SLT"/>
    <property type="match status" value="1"/>
</dbReference>
<dbReference type="AlphaFoldDB" id="A0A7Y6Q2D4"/>
<gene>
    <name evidence="4" type="ORF">HT585_02945</name>
</gene>
<evidence type="ECO:0000259" key="3">
    <source>
        <dbReference type="Pfam" id="PF01464"/>
    </source>
</evidence>
<feature type="chain" id="PRO_5031308073" evidence="2">
    <location>
        <begin position="26"/>
        <end position="190"/>
    </location>
</feature>
<evidence type="ECO:0000256" key="1">
    <source>
        <dbReference type="ARBA" id="ARBA00009387"/>
    </source>
</evidence>
<dbReference type="SUPFAM" id="SSF53955">
    <property type="entry name" value="Lysozyme-like"/>
    <property type="match status" value="1"/>
</dbReference>
<name>A0A7Y6Q2D4_9HYPH</name>
<dbReference type="EMBL" id="JABWDU010000001">
    <property type="protein sequence ID" value="NVD37798.1"/>
    <property type="molecule type" value="Genomic_DNA"/>
</dbReference>
<evidence type="ECO:0000313" key="4">
    <source>
        <dbReference type="EMBL" id="NVD37798.1"/>
    </source>
</evidence>
<evidence type="ECO:0000256" key="2">
    <source>
        <dbReference type="SAM" id="SignalP"/>
    </source>
</evidence>
<evidence type="ECO:0000313" key="5">
    <source>
        <dbReference type="Proteomes" id="UP000520198"/>
    </source>
</evidence>
<sequence>MAVRMMRFPALSVLALVTSTCSAFASADTGICEREIITAASKYGVPAGILYSVGLTETGRKGSLQPYAMNIEGKAYFGNSTQDVLVHFANARAEGAKLIDLGCMQINYYFHGDQFASPTEMLDPRKNVEYAARFLSNLRAKHESWTMAVARYHAGPNNDPAQKKYVCRVIANLVATGYGKWTPNATQFCQ</sequence>
<keyword evidence="5" id="KW-1185">Reference proteome</keyword>
<comment type="caution">
    <text evidence="4">The sequence shown here is derived from an EMBL/GenBank/DDBJ whole genome shotgun (WGS) entry which is preliminary data.</text>
</comment>
<comment type="similarity">
    <text evidence="1">Belongs to the virb1 family.</text>
</comment>
<proteinExistence type="inferred from homology"/>
<organism evidence="4 5">
    <name type="scientific">Ensifer oleiphilus</name>
    <dbReference type="NCBI Taxonomy" id="2742698"/>
    <lineage>
        <taxon>Bacteria</taxon>
        <taxon>Pseudomonadati</taxon>
        <taxon>Pseudomonadota</taxon>
        <taxon>Alphaproteobacteria</taxon>
        <taxon>Hyphomicrobiales</taxon>
        <taxon>Rhizobiaceae</taxon>
        <taxon>Sinorhizobium/Ensifer group</taxon>
        <taxon>Ensifer</taxon>
    </lineage>
</organism>